<name>A0ABT0YE31_9ACTN</name>
<dbReference type="InterPro" id="IPR001279">
    <property type="entry name" value="Metallo-B-lactamas"/>
</dbReference>
<dbReference type="InterPro" id="IPR051013">
    <property type="entry name" value="MBL_superfamily_lactonases"/>
</dbReference>
<dbReference type="SUPFAM" id="SSF56281">
    <property type="entry name" value="Metallo-hydrolase/oxidoreductase"/>
    <property type="match status" value="1"/>
</dbReference>
<keyword evidence="8" id="KW-1185">Reference proteome</keyword>
<evidence type="ECO:0000256" key="4">
    <source>
        <dbReference type="ARBA" id="ARBA00022801"/>
    </source>
</evidence>
<evidence type="ECO:0000256" key="1">
    <source>
        <dbReference type="ARBA" id="ARBA00001947"/>
    </source>
</evidence>
<evidence type="ECO:0000256" key="5">
    <source>
        <dbReference type="ARBA" id="ARBA00022833"/>
    </source>
</evidence>
<evidence type="ECO:0000259" key="6">
    <source>
        <dbReference type="SMART" id="SM00849"/>
    </source>
</evidence>
<dbReference type="InterPro" id="IPR036866">
    <property type="entry name" value="RibonucZ/Hydroxyglut_hydro"/>
</dbReference>
<protein>
    <submittedName>
        <fullName evidence="7">N-acyl homoserine lactonase family protein</fullName>
    </submittedName>
</protein>
<comment type="caution">
    <text evidence="7">The sequence shown here is derived from an EMBL/GenBank/DDBJ whole genome shotgun (WGS) entry which is preliminary data.</text>
</comment>
<comment type="similarity">
    <text evidence="2">Belongs to the metallo-beta-lactamase superfamily.</text>
</comment>
<evidence type="ECO:0000313" key="8">
    <source>
        <dbReference type="Proteomes" id="UP001523216"/>
    </source>
</evidence>
<dbReference type="Pfam" id="PF00753">
    <property type="entry name" value="Lactamase_B"/>
    <property type="match status" value="1"/>
</dbReference>
<gene>
    <name evidence="7" type="ORF">LXN57_42880</name>
</gene>
<accession>A0ABT0YE31</accession>
<dbReference type="PANTHER" id="PTHR42978">
    <property type="entry name" value="QUORUM-QUENCHING LACTONASE YTNP-RELATED-RELATED"/>
    <property type="match status" value="1"/>
</dbReference>
<dbReference type="CDD" id="cd07729">
    <property type="entry name" value="AHL_lactonase_MBL-fold"/>
    <property type="match status" value="1"/>
</dbReference>
<dbReference type="PANTHER" id="PTHR42978:SF7">
    <property type="entry name" value="METALLO-HYDROLASE RV2300C-RELATED"/>
    <property type="match status" value="1"/>
</dbReference>
<evidence type="ECO:0000256" key="3">
    <source>
        <dbReference type="ARBA" id="ARBA00022723"/>
    </source>
</evidence>
<organism evidence="7 8">
    <name type="scientific">Paractinoplanes hotanensis</name>
    <dbReference type="NCBI Taxonomy" id="2906497"/>
    <lineage>
        <taxon>Bacteria</taxon>
        <taxon>Bacillati</taxon>
        <taxon>Actinomycetota</taxon>
        <taxon>Actinomycetes</taxon>
        <taxon>Micromonosporales</taxon>
        <taxon>Micromonosporaceae</taxon>
        <taxon>Paractinoplanes</taxon>
    </lineage>
</organism>
<dbReference type="Gene3D" id="3.60.15.10">
    <property type="entry name" value="Ribonuclease Z/Hydroxyacylglutathione hydrolase-like"/>
    <property type="match status" value="1"/>
</dbReference>
<keyword evidence="4" id="KW-0378">Hydrolase</keyword>
<keyword evidence="3" id="KW-0479">Metal-binding</keyword>
<sequence>MFVIPLGVCGCRTDLAAPGAGGRVDLPVLAYLLRLDDGRNVMVDTGMSRLHVNDPLVTWRGTALADVLTPSMAPDDDLEHQLRLLDLGPDDIDFVVNTHLHFDHAGNNDLFTRATFLVQREHYAAALGNPAFPNRYWNLPGLRFELLDGDGPIFPGVEVVATPGHAPGHQSVVVRLPESGTFIICGDALHSQAGIDQGSWTAQADPVAARASGRRLVELAEAESAILLFAHDTQQAAGLVRSPHGYR</sequence>
<dbReference type="RefSeq" id="WP_251804096.1">
    <property type="nucleotide sequence ID" value="NZ_JAMQOL010000075.1"/>
</dbReference>
<evidence type="ECO:0000256" key="2">
    <source>
        <dbReference type="ARBA" id="ARBA00007749"/>
    </source>
</evidence>
<comment type="cofactor">
    <cofactor evidence="1">
        <name>Zn(2+)</name>
        <dbReference type="ChEBI" id="CHEBI:29105"/>
    </cofactor>
</comment>
<evidence type="ECO:0000313" key="7">
    <source>
        <dbReference type="EMBL" id="MCM4084299.1"/>
    </source>
</evidence>
<dbReference type="SMART" id="SM00849">
    <property type="entry name" value="Lactamase_B"/>
    <property type="match status" value="1"/>
</dbReference>
<keyword evidence="5" id="KW-0862">Zinc</keyword>
<feature type="domain" description="Metallo-beta-lactamase" evidence="6">
    <location>
        <begin position="27"/>
        <end position="231"/>
    </location>
</feature>
<dbReference type="Proteomes" id="UP001523216">
    <property type="component" value="Unassembled WGS sequence"/>
</dbReference>
<dbReference type="EMBL" id="JAMQOL010000075">
    <property type="protein sequence ID" value="MCM4084299.1"/>
    <property type="molecule type" value="Genomic_DNA"/>
</dbReference>
<proteinExistence type="inferred from homology"/>
<reference evidence="7 8" key="1">
    <citation type="submission" date="2022-06" db="EMBL/GenBank/DDBJ databases">
        <title>Actinoplanes abujensis sp. nov., isolated from Nigerian arid soil.</title>
        <authorList>
            <person name="Ding P."/>
        </authorList>
    </citation>
    <scope>NUCLEOTIDE SEQUENCE [LARGE SCALE GENOMIC DNA]</scope>
    <source>
        <strain evidence="8">TRM88002</strain>
    </source>
</reference>